<dbReference type="GO" id="GO:0071978">
    <property type="term" value="P:bacterial-type flagellum-dependent swarming motility"/>
    <property type="evidence" value="ECO:0007669"/>
    <property type="project" value="TreeGrafter"/>
</dbReference>
<name>A0A370X1C1_9GAMM</name>
<reference evidence="11 12" key="1">
    <citation type="submission" date="2018-07" db="EMBL/GenBank/DDBJ databases">
        <title>Dyella monticola sp. nov. and Dyella psychrodurans sp. nov. isolated from monsoon evergreen broad-leaved forest soil of Dinghu Mountain, China.</title>
        <authorList>
            <person name="Gao Z."/>
            <person name="Qiu L."/>
        </authorList>
    </citation>
    <scope>NUCLEOTIDE SEQUENCE [LARGE SCALE GENOMIC DNA]</scope>
    <source>
        <strain evidence="11 12">4G-K06</strain>
    </source>
</reference>
<dbReference type="Pfam" id="PF03748">
    <property type="entry name" value="FliL"/>
    <property type="match status" value="1"/>
</dbReference>
<keyword evidence="11" id="KW-0282">Flagellum</keyword>
<dbReference type="GO" id="GO:0009425">
    <property type="term" value="C:bacterial-type flagellum basal body"/>
    <property type="evidence" value="ECO:0007669"/>
    <property type="project" value="InterPro"/>
</dbReference>
<evidence type="ECO:0000256" key="3">
    <source>
        <dbReference type="ARBA" id="ARBA00008281"/>
    </source>
</evidence>
<dbReference type="PANTHER" id="PTHR35091:SF2">
    <property type="entry name" value="FLAGELLAR PROTEIN FLIL"/>
    <property type="match status" value="1"/>
</dbReference>
<evidence type="ECO:0000256" key="4">
    <source>
        <dbReference type="ARBA" id="ARBA00022475"/>
    </source>
</evidence>
<keyword evidence="8 10" id="KW-1133">Transmembrane helix</keyword>
<dbReference type="PANTHER" id="PTHR35091">
    <property type="entry name" value="FLAGELLAR PROTEIN FLIL"/>
    <property type="match status" value="1"/>
</dbReference>
<dbReference type="GO" id="GO:0006935">
    <property type="term" value="P:chemotaxis"/>
    <property type="evidence" value="ECO:0007669"/>
    <property type="project" value="UniProtKB-KW"/>
</dbReference>
<comment type="subcellular location">
    <subcellularLocation>
        <location evidence="10">Cell inner membrane</location>
    </subcellularLocation>
    <subcellularLocation>
        <location evidence="2">Cell membrane</location>
        <topology evidence="2">Single-pass membrane protein</topology>
    </subcellularLocation>
</comment>
<organism evidence="11 12">
    <name type="scientific">Dyella monticola</name>
    <dbReference type="NCBI Taxonomy" id="1927958"/>
    <lineage>
        <taxon>Bacteria</taxon>
        <taxon>Pseudomonadati</taxon>
        <taxon>Pseudomonadota</taxon>
        <taxon>Gammaproteobacteria</taxon>
        <taxon>Lysobacterales</taxon>
        <taxon>Rhodanobacteraceae</taxon>
        <taxon>Dyella</taxon>
    </lineage>
</organism>
<keyword evidence="7 10" id="KW-0283">Flagellar rotation</keyword>
<comment type="caution">
    <text evidence="11">The sequence shown here is derived from an EMBL/GenBank/DDBJ whole genome shotgun (WGS) entry which is preliminary data.</text>
</comment>
<dbReference type="GO" id="GO:0005886">
    <property type="term" value="C:plasma membrane"/>
    <property type="evidence" value="ECO:0007669"/>
    <property type="project" value="UniProtKB-SubCell"/>
</dbReference>
<evidence type="ECO:0000313" key="12">
    <source>
        <dbReference type="Proteomes" id="UP000254258"/>
    </source>
</evidence>
<dbReference type="InterPro" id="IPR005503">
    <property type="entry name" value="FliL"/>
</dbReference>
<comment type="function">
    <text evidence="1 10">Controls the rotational direction of flagella during chemotaxis.</text>
</comment>
<proteinExistence type="inferred from homology"/>
<comment type="similarity">
    <text evidence="3 10">Belongs to the FliL family.</text>
</comment>
<evidence type="ECO:0000256" key="10">
    <source>
        <dbReference type="RuleBase" id="RU364125"/>
    </source>
</evidence>
<evidence type="ECO:0000256" key="8">
    <source>
        <dbReference type="ARBA" id="ARBA00022989"/>
    </source>
</evidence>
<evidence type="ECO:0000256" key="9">
    <source>
        <dbReference type="ARBA" id="ARBA00023136"/>
    </source>
</evidence>
<keyword evidence="5 10" id="KW-0145">Chemotaxis</keyword>
<dbReference type="RefSeq" id="WP_115495136.1">
    <property type="nucleotide sequence ID" value="NZ_QRBE01000004.1"/>
</dbReference>
<keyword evidence="6 10" id="KW-0812">Transmembrane</keyword>
<evidence type="ECO:0000256" key="1">
    <source>
        <dbReference type="ARBA" id="ARBA00002254"/>
    </source>
</evidence>
<evidence type="ECO:0000256" key="7">
    <source>
        <dbReference type="ARBA" id="ARBA00022779"/>
    </source>
</evidence>
<protein>
    <recommendedName>
        <fullName evidence="10">Flagellar protein FliL</fullName>
    </recommendedName>
</protein>
<evidence type="ECO:0000256" key="6">
    <source>
        <dbReference type="ARBA" id="ARBA00022692"/>
    </source>
</evidence>
<keyword evidence="9 10" id="KW-0472">Membrane</keyword>
<accession>A0A370X1C1</accession>
<dbReference type="OrthoDB" id="5616092at2"/>
<gene>
    <name evidence="11" type="ORF">DWU98_08480</name>
</gene>
<evidence type="ECO:0000256" key="2">
    <source>
        <dbReference type="ARBA" id="ARBA00004162"/>
    </source>
</evidence>
<sequence>MANAEDFDDEAAPAAVKKRSGGRTIMMIVAALILLGGGGGYVLMHGSGKGSAAAAQAPKTPELFLPLDPAFVVNFQDQDSTRYLQVGVTVMTHDPVAVQAMKDSDPVIRNALVMLFSSQTYATLSDTAGKKKLQDQALDAVRKIVADKTGKPDVEALYFTSFVMQ</sequence>
<keyword evidence="12" id="KW-1185">Reference proteome</keyword>
<keyword evidence="10" id="KW-0997">Cell inner membrane</keyword>
<keyword evidence="4" id="KW-1003">Cell membrane</keyword>
<evidence type="ECO:0000256" key="5">
    <source>
        <dbReference type="ARBA" id="ARBA00022500"/>
    </source>
</evidence>
<dbReference type="EMBL" id="QRBE01000004">
    <property type="protein sequence ID" value="RDS82080.1"/>
    <property type="molecule type" value="Genomic_DNA"/>
</dbReference>
<keyword evidence="11" id="KW-0969">Cilium</keyword>
<feature type="transmembrane region" description="Helical" evidence="10">
    <location>
        <begin position="25"/>
        <end position="44"/>
    </location>
</feature>
<keyword evidence="11" id="KW-0966">Cell projection</keyword>
<evidence type="ECO:0000313" key="11">
    <source>
        <dbReference type="EMBL" id="RDS82080.1"/>
    </source>
</evidence>
<dbReference type="AlphaFoldDB" id="A0A370X1C1"/>
<dbReference type="Proteomes" id="UP000254258">
    <property type="component" value="Unassembled WGS sequence"/>
</dbReference>